<feature type="compositionally biased region" description="Acidic residues" evidence="1">
    <location>
        <begin position="1"/>
        <end position="12"/>
    </location>
</feature>
<organism evidence="3 4">
    <name type="scientific">Phytophthora kernoviae</name>
    <dbReference type="NCBI Taxonomy" id="325452"/>
    <lineage>
        <taxon>Eukaryota</taxon>
        <taxon>Sar</taxon>
        <taxon>Stramenopiles</taxon>
        <taxon>Oomycota</taxon>
        <taxon>Peronosporomycetes</taxon>
        <taxon>Peronosporales</taxon>
        <taxon>Peronosporaceae</taxon>
        <taxon>Phytophthora</taxon>
    </lineage>
</organism>
<dbReference type="Pfam" id="PF14033">
    <property type="entry name" value="DUF4246"/>
    <property type="match status" value="1"/>
</dbReference>
<name>A0A3F2RB95_9STRA</name>
<dbReference type="InterPro" id="IPR025340">
    <property type="entry name" value="DUF4246"/>
</dbReference>
<feature type="region of interest" description="Disordered" evidence="1">
    <location>
        <begin position="1"/>
        <end position="36"/>
    </location>
</feature>
<evidence type="ECO:0000313" key="4">
    <source>
        <dbReference type="Proteomes" id="UP000277300"/>
    </source>
</evidence>
<feature type="compositionally biased region" description="Acidic residues" evidence="1">
    <location>
        <begin position="20"/>
        <end position="29"/>
    </location>
</feature>
<feature type="domain" description="DUF4246" evidence="2">
    <location>
        <begin position="232"/>
        <end position="381"/>
    </location>
</feature>
<evidence type="ECO:0000259" key="2">
    <source>
        <dbReference type="Pfam" id="PF14033"/>
    </source>
</evidence>
<dbReference type="EMBL" id="MBDO02000953">
    <property type="protein sequence ID" value="RLN51418.1"/>
    <property type="molecule type" value="Genomic_DNA"/>
</dbReference>
<gene>
    <name evidence="3" type="ORF">BBP00_00009919</name>
</gene>
<dbReference type="PANTHER" id="PTHR33119:SF1">
    <property type="entry name" value="FE2OG DIOXYGENASE DOMAIN-CONTAINING PROTEIN"/>
    <property type="match status" value="1"/>
</dbReference>
<sequence length="447" mass="50012">MDAESDEEGEYSGDERMDEGATEDSEDEIYAGSELSAEERTRLRTLKQQVASQESYATVKWTLNQLLLHETLRDVPVETWTDETIQKPVAMARGVSSPELNSRAVDFVFAVRRDASVGEALPIPLGSELLNDDRLLKLKMHCKKIHRELDAAKNYIVMTLTLIANNEGLSLDMAPNEVVISPAGVDGVWLSDNLISDGIETKFQSEVALLENVPDDEKDWHPGSMKQVLDLVIVKIAEIVLTPDNSKYKGGSWHMEGTSAEKIVGTGIYYFDCENIKESFLCFRAEVDEPPYQQDDKDGVAAIYGLFDDALLVQDVGSVQSVESRCVAFPNSLQHQVRPFELKDPNKPGVRKILAFFLVDPETPIPSTSVIPPQQRKWIDTKLEFLAETLQLVDRVEQNIRSMLNSGMPLLEAKQNRLDLMEERAAAVEEADEQSSGSSRYFSLCEH</sequence>
<dbReference type="OrthoDB" id="59491at2759"/>
<dbReference type="AlphaFoldDB" id="A0A3F2RB95"/>
<evidence type="ECO:0000313" key="3">
    <source>
        <dbReference type="EMBL" id="RLN51418.1"/>
    </source>
</evidence>
<dbReference type="Proteomes" id="UP000277300">
    <property type="component" value="Unassembled WGS sequence"/>
</dbReference>
<accession>A0A3F2RB95</accession>
<proteinExistence type="predicted"/>
<comment type="caution">
    <text evidence="3">The sequence shown here is derived from an EMBL/GenBank/DDBJ whole genome shotgun (WGS) entry which is preliminary data.</text>
</comment>
<dbReference type="InterPro" id="IPR049192">
    <property type="entry name" value="DUF4246_C"/>
</dbReference>
<dbReference type="PANTHER" id="PTHR33119">
    <property type="entry name" value="IFI3P"/>
    <property type="match status" value="1"/>
</dbReference>
<evidence type="ECO:0000256" key="1">
    <source>
        <dbReference type="SAM" id="MobiDB-lite"/>
    </source>
</evidence>
<reference evidence="3 4" key="1">
    <citation type="submission" date="2018-07" db="EMBL/GenBank/DDBJ databases">
        <title>Genome sequencing of oomycete isolates from Chile give support for New Zealand origin for Phytophthora kernoviae and make available the first Nothophytophthora sp. genome.</title>
        <authorList>
            <person name="Studholme D.J."/>
            <person name="Sanfuentes E."/>
            <person name="Panda P."/>
            <person name="Hill R."/>
            <person name="Sambles C."/>
            <person name="Grant M."/>
            <person name="Williams N.M."/>
            <person name="Mcdougal R.L."/>
        </authorList>
    </citation>
    <scope>NUCLEOTIDE SEQUENCE [LARGE SCALE GENOMIC DNA]</scope>
    <source>
        <strain evidence="3">Chile6</strain>
    </source>
</reference>
<protein>
    <recommendedName>
        <fullName evidence="2">DUF4246 domain-containing protein</fullName>
    </recommendedName>
</protein>